<accession>A0A4R8UHU8</accession>
<dbReference type="Proteomes" id="UP000297866">
    <property type="component" value="Unassembled WGS sequence"/>
</dbReference>
<comment type="caution">
    <text evidence="6">The sequence shown here is derived from an EMBL/GenBank/DDBJ whole genome shotgun (WGS) entry which is preliminary data.</text>
</comment>
<organism evidence="6 7">
    <name type="scientific">Cryobacterium tagatosivorans</name>
    <dbReference type="NCBI Taxonomy" id="1259199"/>
    <lineage>
        <taxon>Bacteria</taxon>
        <taxon>Bacillati</taxon>
        <taxon>Actinomycetota</taxon>
        <taxon>Actinomycetes</taxon>
        <taxon>Micrococcales</taxon>
        <taxon>Microbacteriaceae</taxon>
        <taxon>Cryobacterium</taxon>
    </lineage>
</organism>
<evidence type="ECO:0000256" key="3">
    <source>
        <dbReference type="ARBA" id="ARBA00023163"/>
    </source>
</evidence>
<evidence type="ECO:0000313" key="7">
    <source>
        <dbReference type="Proteomes" id="UP000297866"/>
    </source>
</evidence>
<dbReference type="PROSITE" id="PS50977">
    <property type="entry name" value="HTH_TETR_2"/>
    <property type="match status" value="1"/>
</dbReference>
<dbReference type="PRINTS" id="PR00455">
    <property type="entry name" value="HTHTETR"/>
</dbReference>
<dbReference type="PANTHER" id="PTHR30055">
    <property type="entry name" value="HTH-TYPE TRANSCRIPTIONAL REGULATOR RUTR"/>
    <property type="match status" value="1"/>
</dbReference>
<proteinExistence type="predicted"/>
<dbReference type="GO" id="GO:0003700">
    <property type="term" value="F:DNA-binding transcription factor activity"/>
    <property type="evidence" value="ECO:0007669"/>
    <property type="project" value="TreeGrafter"/>
</dbReference>
<keyword evidence="3" id="KW-0804">Transcription</keyword>
<dbReference type="EMBL" id="SOEZ01000025">
    <property type="protein sequence ID" value="TFB53516.1"/>
    <property type="molecule type" value="Genomic_DNA"/>
</dbReference>
<keyword evidence="2 4" id="KW-0238">DNA-binding</keyword>
<evidence type="ECO:0000256" key="2">
    <source>
        <dbReference type="ARBA" id="ARBA00023125"/>
    </source>
</evidence>
<dbReference type="InterPro" id="IPR009057">
    <property type="entry name" value="Homeodomain-like_sf"/>
</dbReference>
<keyword evidence="7" id="KW-1185">Reference proteome</keyword>
<evidence type="ECO:0000256" key="4">
    <source>
        <dbReference type="PROSITE-ProRule" id="PRU00335"/>
    </source>
</evidence>
<dbReference type="InterPro" id="IPR050109">
    <property type="entry name" value="HTH-type_TetR-like_transc_reg"/>
</dbReference>
<dbReference type="Gene3D" id="1.10.10.60">
    <property type="entry name" value="Homeodomain-like"/>
    <property type="match status" value="1"/>
</dbReference>
<name>A0A4R8UHU8_9MICO</name>
<sequence>MARTTGTKRAILDAALQLAAERGISGTTMDDVAERAGVAKGSLYYNFSSKDQLFEGLMLEGMSALTEALREARAGAQGEAAIEALVTTLLGRIKANTPLARVIAGDIFRTDRPWQETSFAFRHEALAEFAAAIDGAGRERSVPAGQDPGASVTWSTQLMAASVFGATLMAGLEWLVSDPDRPQADVVDAVLATFGRSREPAVVQAKTPR</sequence>
<reference evidence="6 7" key="1">
    <citation type="submission" date="2019-03" db="EMBL/GenBank/DDBJ databases">
        <title>Genomics of glacier-inhabiting Cryobacterium strains.</title>
        <authorList>
            <person name="Liu Q."/>
            <person name="Xin Y.-H."/>
        </authorList>
    </citation>
    <scope>NUCLEOTIDE SEQUENCE [LARGE SCALE GENOMIC DNA]</scope>
    <source>
        <strain evidence="6 7">Sr47</strain>
    </source>
</reference>
<evidence type="ECO:0000259" key="5">
    <source>
        <dbReference type="PROSITE" id="PS50977"/>
    </source>
</evidence>
<dbReference type="Pfam" id="PF00440">
    <property type="entry name" value="TetR_N"/>
    <property type="match status" value="1"/>
</dbReference>
<dbReference type="SUPFAM" id="SSF46689">
    <property type="entry name" value="Homeodomain-like"/>
    <property type="match status" value="1"/>
</dbReference>
<gene>
    <name evidence="6" type="ORF">E3O23_05020</name>
</gene>
<dbReference type="PANTHER" id="PTHR30055:SF238">
    <property type="entry name" value="MYCOFACTOCIN BIOSYNTHESIS TRANSCRIPTIONAL REGULATOR MFTR-RELATED"/>
    <property type="match status" value="1"/>
</dbReference>
<dbReference type="InterPro" id="IPR001647">
    <property type="entry name" value="HTH_TetR"/>
</dbReference>
<dbReference type="GO" id="GO:0000976">
    <property type="term" value="F:transcription cis-regulatory region binding"/>
    <property type="evidence" value="ECO:0007669"/>
    <property type="project" value="TreeGrafter"/>
</dbReference>
<feature type="domain" description="HTH tetR-type" evidence="5">
    <location>
        <begin position="5"/>
        <end position="65"/>
    </location>
</feature>
<evidence type="ECO:0000256" key="1">
    <source>
        <dbReference type="ARBA" id="ARBA00023015"/>
    </source>
</evidence>
<dbReference type="Gene3D" id="1.10.357.10">
    <property type="entry name" value="Tetracycline Repressor, domain 2"/>
    <property type="match status" value="1"/>
</dbReference>
<dbReference type="AlphaFoldDB" id="A0A4R8UHU8"/>
<dbReference type="OrthoDB" id="3172830at2"/>
<dbReference type="RefSeq" id="WP_134488781.1">
    <property type="nucleotide sequence ID" value="NZ_SOEZ01000025.1"/>
</dbReference>
<evidence type="ECO:0000313" key="6">
    <source>
        <dbReference type="EMBL" id="TFB53516.1"/>
    </source>
</evidence>
<keyword evidence="1" id="KW-0805">Transcription regulation</keyword>
<protein>
    <submittedName>
        <fullName evidence="6">TetR/AcrR family transcriptional regulator</fullName>
    </submittedName>
</protein>
<feature type="DNA-binding region" description="H-T-H motif" evidence="4">
    <location>
        <begin position="28"/>
        <end position="47"/>
    </location>
</feature>